<comment type="similarity">
    <text evidence="7">Belongs to the PINc/VapC protein family.</text>
</comment>
<organism evidence="9 10">
    <name type="scientific">Ornithinimicrobium faecis</name>
    <dbReference type="NCBI Taxonomy" id="2934158"/>
    <lineage>
        <taxon>Bacteria</taxon>
        <taxon>Bacillati</taxon>
        <taxon>Actinomycetota</taxon>
        <taxon>Actinomycetes</taxon>
        <taxon>Micrococcales</taxon>
        <taxon>Ornithinimicrobiaceae</taxon>
        <taxon>Ornithinimicrobium</taxon>
    </lineage>
</organism>
<evidence type="ECO:0000259" key="8">
    <source>
        <dbReference type="Pfam" id="PF01850"/>
    </source>
</evidence>
<dbReference type="PANTHER" id="PTHR33653">
    <property type="entry name" value="RIBONUCLEASE VAPC2"/>
    <property type="match status" value="1"/>
</dbReference>
<dbReference type="InterPro" id="IPR002716">
    <property type="entry name" value="PIN_dom"/>
</dbReference>
<feature type="domain" description="PIN" evidence="8">
    <location>
        <begin position="8"/>
        <end position="99"/>
    </location>
</feature>
<dbReference type="Pfam" id="PF01850">
    <property type="entry name" value="PIN"/>
    <property type="match status" value="1"/>
</dbReference>
<keyword evidence="6" id="KW-0460">Magnesium</keyword>
<evidence type="ECO:0000256" key="4">
    <source>
        <dbReference type="ARBA" id="ARBA00022723"/>
    </source>
</evidence>
<comment type="cofactor">
    <cofactor evidence="1">
        <name>Mg(2+)</name>
        <dbReference type="ChEBI" id="CHEBI:18420"/>
    </cofactor>
</comment>
<dbReference type="SUPFAM" id="SSF88723">
    <property type="entry name" value="PIN domain-like"/>
    <property type="match status" value="1"/>
</dbReference>
<dbReference type="EMBL" id="CP099489">
    <property type="protein sequence ID" value="USQ79406.1"/>
    <property type="molecule type" value="Genomic_DNA"/>
</dbReference>
<keyword evidence="5" id="KW-0378">Hydrolase</keyword>
<accession>A0ABY4YRL1</accession>
<evidence type="ECO:0000256" key="3">
    <source>
        <dbReference type="ARBA" id="ARBA00022722"/>
    </source>
</evidence>
<dbReference type="Proteomes" id="UP001056455">
    <property type="component" value="Chromosome"/>
</dbReference>
<name>A0ABY4YRL1_9MICO</name>
<keyword evidence="4" id="KW-0479">Metal-binding</keyword>
<evidence type="ECO:0000256" key="6">
    <source>
        <dbReference type="ARBA" id="ARBA00022842"/>
    </source>
</evidence>
<keyword evidence="10" id="KW-1185">Reference proteome</keyword>
<dbReference type="PANTHER" id="PTHR33653:SF1">
    <property type="entry name" value="RIBONUCLEASE VAPC2"/>
    <property type="match status" value="1"/>
</dbReference>
<evidence type="ECO:0000313" key="9">
    <source>
        <dbReference type="EMBL" id="USQ79406.1"/>
    </source>
</evidence>
<dbReference type="InterPro" id="IPR029060">
    <property type="entry name" value="PIN-like_dom_sf"/>
</dbReference>
<evidence type="ECO:0000256" key="2">
    <source>
        <dbReference type="ARBA" id="ARBA00022649"/>
    </source>
</evidence>
<keyword evidence="2" id="KW-1277">Toxin-antitoxin system</keyword>
<evidence type="ECO:0000256" key="1">
    <source>
        <dbReference type="ARBA" id="ARBA00001946"/>
    </source>
</evidence>
<proteinExistence type="inferred from homology"/>
<dbReference type="InterPro" id="IPR050556">
    <property type="entry name" value="Type_II_TA_system_RNase"/>
</dbReference>
<gene>
    <name evidence="9" type="ORF">NF556_17645</name>
</gene>
<evidence type="ECO:0000313" key="10">
    <source>
        <dbReference type="Proteomes" id="UP001056455"/>
    </source>
</evidence>
<evidence type="ECO:0000256" key="5">
    <source>
        <dbReference type="ARBA" id="ARBA00022801"/>
    </source>
</evidence>
<sequence length="113" mass="12135">MERIDRGLVRAATVTLLELGYSARSGADWTNGFQQPPLSHVPVENLTPAMEARALVVQGLLAERGHHRAAKVPDLIVAATAETAGLTVLHCDKDFDLIADVTGQPVERLRVSA</sequence>
<protein>
    <submittedName>
        <fullName evidence="9">VapC toxin family PIN domain ribonuclease</fullName>
    </submittedName>
</protein>
<evidence type="ECO:0000256" key="7">
    <source>
        <dbReference type="ARBA" id="ARBA00038093"/>
    </source>
</evidence>
<keyword evidence="3" id="KW-0540">Nuclease</keyword>
<dbReference type="Gene3D" id="3.40.50.1010">
    <property type="entry name" value="5'-nuclease"/>
    <property type="match status" value="1"/>
</dbReference>
<reference evidence="9" key="1">
    <citation type="submission" date="2022-06" db="EMBL/GenBank/DDBJ databases">
        <title>Ornithinimicrobium HY1793.</title>
        <authorList>
            <person name="Huang Y."/>
        </authorList>
    </citation>
    <scope>NUCLEOTIDE SEQUENCE</scope>
    <source>
        <strain evidence="9">HY1793</strain>
    </source>
</reference>